<dbReference type="InterPro" id="IPR026950">
    <property type="entry name" value="Caps_assemb_Wzi"/>
</dbReference>
<feature type="signal peptide" evidence="1">
    <location>
        <begin position="1"/>
        <end position="25"/>
    </location>
</feature>
<dbReference type="Proteomes" id="UP000283077">
    <property type="component" value="Unassembled WGS sequence"/>
</dbReference>
<accession>A0A437QMH0</accession>
<dbReference type="EMBL" id="SACS01000013">
    <property type="protein sequence ID" value="RVU35728.1"/>
    <property type="molecule type" value="Genomic_DNA"/>
</dbReference>
<dbReference type="RefSeq" id="WP_127699546.1">
    <property type="nucleotide sequence ID" value="NZ_SACS01000013.1"/>
</dbReference>
<evidence type="ECO:0000313" key="2">
    <source>
        <dbReference type="EMBL" id="RVU35728.1"/>
    </source>
</evidence>
<reference evidence="2 3" key="1">
    <citation type="submission" date="2019-01" db="EMBL/GenBank/DDBJ databases">
        <authorList>
            <person name="Chen W.-M."/>
        </authorList>
    </citation>
    <scope>NUCLEOTIDE SEQUENCE [LARGE SCALE GENOMIC DNA]</scope>
    <source>
        <strain evidence="2 3">KYPC3</strain>
    </source>
</reference>
<keyword evidence="3" id="KW-1185">Reference proteome</keyword>
<proteinExistence type="predicted"/>
<evidence type="ECO:0000313" key="3">
    <source>
        <dbReference type="Proteomes" id="UP000283077"/>
    </source>
</evidence>
<name>A0A437QMH0_9GAMM</name>
<organism evidence="2 3">
    <name type="scientific">Rheinheimera riviphila</name>
    <dbReference type="NCBI Taxonomy" id="1834037"/>
    <lineage>
        <taxon>Bacteria</taxon>
        <taxon>Pseudomonadati</taxon>
        <taxon>Pseudomonadota</taxon>
        <taxon>Gammaproteobacteria</taxon>
        <taxon>Chromatiales</taxon>
        <taxon>Chromatiaceae</taxon>
        <taxon>Rheinheimera</taxon>
    </lineage>
</organism>
<keyword evidence="1" id="KW-0732">Signal</keyword>
<dbReference type="InterPro" id="IPR038636">
    <property type="entry name" value="Wzi_sf"/>
</dbReference>
<dbReference type="AlphaFoldDB" id="A0A437QMH0"/>
<gene>
    <name evidence="2" type="ORF">EOE67_12950</name>
</gene>
<evidence type="ECO:0000256" key="1">
    <source>
        <dbReference type="SAM" id="SignalP"/>
    </source>
</evidence>
<sequence length="484" mass="55154">MNSLNRWLPLTALFSALMTATSTQAAWWVGTDDLMLRSDIQLLADSGVIQQPVTTFPLMWQGVIHDIRLSNSEQLAPHLAQAVQRVVAAYQRDHRALQGRVSLEGETAEPSVVRYGDTLRDKAQAAVQANYQSDNISGQLKVSKIKDPYDQNDTRLDGSYLGFKAWNWIVSVGAIDKYWGPSWDSSTIVAINARPVPGITFTRHSSVAESDDWLPPWTFTTSFGQLSERASIPSAKQWQARFGSRPLSQLEVGFNWVMQYGGDGYGNGLNDWFDSLFRGGTLEGFENMVAGFDLRWSGTIAGRPYAVYGTQTADDFNSRKLKLYKNAYQLGAEIYLHEINSRVYLDRVDTTVNCSEDRQANCLYEHTFHQDGYRRYGRSMGSPYDNDSRAVNIGILTHLDTNTSWHNKFSWLQLNLDGTRVELPSQWTQTQLPARTVLAWRTEQQWREEADEVKWGLEFSQTTYKADDSNDWQTELFVKWQRLF</sequence>
<dbReference type="Gene3D" id="2.40.160.130">
    <property type="entry name" value="Capsule assembly protein Wzi"/>
    <property type="match status" value="1"/>
</dbReference>
<comment type="caution">
    <text evidence="2">The sequence shown here is derived from an EMBL/GenBank/DDBJ whole genome shotgun (WGS) entry which is preliminary data.</text>
</comment>
<feature type="chain" id="PRO_5019461312" evidence="1">
    <location>
        <begin position="26"/>
        <end position="484"/>
    </location>
</feature>
<dbReference type="OrthoDB" id="101884at2"/>
<dbReference type="Pfam" id="PF14052">
    <property type="entry name" value="Caps_assemb_Wzi"/>
    <property type="match status" value="1"/>
</dbReference>
<protein>
    <submittedName>
        <fullName evidence="2">Capsule assembly Wzi family protein</fullName>
    </submittedName>
</protein>